<evidence type="ECO:0000256" key="4">
    <source>
        <dbReference type="ARBA" id="ARBA00038388"/>
    </source>
</evidence>
<keyword evidence="6" id="KW-0449">Lipoprotein</keyword>
<dbReference type="InterPro" id="IPR003593">
    <property type="entry name" value="AAA+_ATPase"/>
</dbReference>
<dbReference type="CDD" id="cd03255">
    <property type="entry name" value="ABC_MJ0796_LolCDE_FtsE"/>
    <property type="match status" value="1"/>
</dbReference>
<dbReference type="GO" id="GO:0098796">
    <property type="term" value="C:membrane protein complex"/>
    <property type="evidence" value="ECO:0007669"/>
    <property type="project" value="UniProtKB-ARBA"/>
</dbReference>
<dbReference type="GO" id="GO:0005886">
    <property type="term" value="C:plasma membrane"/>
    <property type="evidence" value="ECO:0007669"/>
    <property type="project" value="TreeGrafter"/>
</dbReference>
<evidence type="ECO:0000256" key="3">
    <source>
        <dbReference type="ARBA" id="ARBA00022840"/>
    </source>
</evidence>
<dbReference type="GO" id="GO:0016887">
    <property type="term" value="F:ATP hydrolysis activity"/>
    <property type="evidence" value="ECO:0007669"/>
    <property type="project" value="InterPro"/>
</dbReference>
<dbReference type="AlphaFoldDB" id="A8DJE0"/>
<proteinExistence type="inferred from homology"/>
<dbReference type="GO" id="GO:0005524">
    <property type="term" value="F:ATP binding"/>
    <property type="evidence" value="ECO:0007669"/>
    <property type="project" value="UniProtKB-KW"/>
</dbReference>
<dbReference type="InterPro" id="IPR017871">
    <property type="entry name" value="ABC_transporter-like_CS"/>
</dbReference>
<name>A8DJE0_9BACT</name>
<dbReference type="InterPro" id="IPR027417">
    <property type="entry name" value="P-loop_NTPase"/>
</dbReference>
<keyword evidence="1" id="KW-0813">Transport</keyword>
<evidence type="ECO:0000256" key="1">
    <source>
        <dbReference type="ARBA" id="ARBA00022448"/>
    </source>
</evidence>
<sequence>MLPPLLTVNQLTYCYPPASPGQPPLVVFENLSWSVDGGTSVAIVGASGAGKSTLLHVLGGLDAPTAGEVRIGGTSLWELSATERARFRNRTIGFVFQFHHLLPEFTALENVALPMQMAGVGWKESRRRARLLLERVGLGERQHHLPAELSGGESQRVALARALANAPSLLLADEPTGNLDERTAADVLELLHELRRDQGVTLVLVTHDSRLAATCQQVWRLEHGQLKPVAA</sequence>
<gene>
    <name evidence="6" type="ORF">YS_M60-F11.033</name>
</gene>
<dbReference type="PROSITE" id="PS00211">
    <property type="entry name" value="ABC_TRANSPORTER_1"/>
    <property type="match status" value="1"/>
</dbReference>
<dbReference type="InterPro" id="IPR003439">
    <property type="entry name" value="ABC_transporter-like_ATP-bd"/>
</dbReference>
<dbReference type="InterPro" id="IPR015854">
    <property type="entry name" value="ABC_transpr_LolD-like"/>
</dbReference>
<comment type="similarity">
    <text evidence="4">Belongs to the ABC transporter superfamily. Macrolide exporter (TC 3.A.1.122) family.</text>
</comment>
<evidence type="ECO:0000259" key="5">
    <source>
        <dbReference type="PROSITE" id="PS50893"/>
    </source>
</evidence>
<dbReference type="PANTHER" id="PTHR24220:SF689">
    <property type="entry name" value="LIPOPROTEIN-RELEASING SYSTEM ATP-BINDING PROTEIN LOLD"/>
    <property type="match status" value="1"/>
</dbReference>
<dbReference type="GO" id="GO:0022857">
    <property type="term" value="F:transmembrane transporter activity"/>
    <property type="evidence" value="ECO:0007669"/>
    <property type="project" value="TreeGrafter"/>
</dbReference>
<dbReference type="Pfam" id="PF00005">
    <property type="entry name" value="ABC_tran"/>
    <property type="match status" value="1"/>
</dbReference>
<dbReference type="PROSITE" id="PS50893">
    <property type="entry name" value="ABC_TRANSPORTER_2"/>
    <property type="match status" value="1"/>
</dbReference>
<organism evidence="6">
    <name type="scientific">Chloracidobacterium thermophilum</name>
    <dbReference type="NCBI Taxonomy" id="458033"/>
    <lineage>
        <taxon>Bacteria</taxon>
        <taxon>Pseudomonadati</taxon>
        <taxon>Acidobacteriota</taxon>
        <taxon>Terriglobia</taxon>
        <taxon>Terriglobales</taxon>
        <taxon>Acidobacteriaceae</taxon>
        <taxon>Chloracidobacterium</taxon>
    </lineage>
</organism>
<dbReference type="SMART" id="SM00382">
    <property type="entry name" value="AAA"/>
    <property type="match status" value="1"/>
</dbReference>
<dbReference type="EMBL" id="EF531339">
    <property type="protein sequence ID" value="ABV27333.1"/>
    <property type="molecule type" value="Genomic_DNA"/>
</dbReference>
<dbReference type="Gene3D" id="3.40.50.300">
    <property type="entry name" value="P-loop containing nucleotide triphosphate hydrolases"/>
    <property type="match status" value="1"/>
</dbReference>
<keyword evidence="3 6" id="KW-0067">ATP-binding</keyword>
<evidence type="ECO:0000313" key="6">
    <source>
        <dbReference type="EMBL" id="ABV27333.1"/>
    </source>
</evidence>
<dbReference type="PANTHER" id="PTHR24220">
    <property type="entry name" value="IMPORT ATP-BINDING PROTEIN"/>
    <property type="match status" value="1"/>
</dbReference>
<accession>A8DJE0</accession>
<protein>
    <submittedName>
        <fullName evidence="6">Lipoprotein-releasing system ATP-binding protein LolD</fullName>
    </submittedName>
</protein>
<reference evidence="6" key="1">
    <citation type="journal article" date="2007" name="Science">
        <title>Candidatus Chloracidobacterium thermophilum: an aerobic phototrophic Acidobacterium.</title>
        <authorList>
            <person name="Bryant D.A."/>
            <person name="Costas A.M."/>
            <person name="Maresca J.A."/>
            <person name="Chew A.G."/>
            <person name="Klatt C.G."/>
            <person name="Bateson M.M."/>
            <person name="Tallon L.J."/>
            <person name="Hostetler J."/>
            <person name="Nelson W.C."/>
            <person name="Heidelberg J.F."/>
            <person name="Ward D.M."/>
        </authorList>
    </citation>
    <scope>NUCLEOTIDE SEQUENCE</scope>
</reference>
<feature type="domain" description="ABC transporter" evidence="5">
    <location>
        <begin position="6"/>
        <end position="231"/>
    </location>
</feature>
<keyword evidence="2" id="KW-0547">Nucleotide-binding</keyword>
<dbReference type="FunFam" id="3.40.50.300:FF:000032">
    <property type="entry name" value="Export ABC transporter ATP-binding protein"/>
    <property type="match status" value="1"/>
</dbReference>
<dbReference type="SUPFAM" id="SSF52540">
    <property type="entry name" value="P-loop containing nucleoside triphosphate hydrolases"/>
    <property type="match status" value="1"/>
</dbReference>
<evidence type="ECO:0000256" key="2">
    <source>
        <dbReference type="ARBA" id="ARBA00022741"/>
    </source>
</evidence>
<dbReference type="InterPro" id="IPR017911">
    <property type="entry name" value="MacB-like_ATP-bd"/>
</dbReference>